<dbReference type="Gene3D" id="3.40.50.10490">
    <property type="entry name" value="Glucose-6-phosphate isomerase like protein, domain 1"/>
    <property type="match status" value="2"/>
</dbReference>
<dbReference type="FunFam" id="3.60.20.10:FF:000006">
    <property type="entry name" value="Glutamine--fructose-6-phosphate aminotransferase [isomerizing]"/>
    <property type="match status" value="1"/>
</dbReference>
<dbReference type="GeneID" id="92858832"/>
<dbReference type="InterPro" id="IPR035490">
    <property type="entry name" value="GlmS/FrlB_SIS"/>
</dbReference>
<dbReference type="GO" id="GO:0006002">
    <property type="term" value="P:fructose 6-phosphate metabolic process"/>
    <property type="evidence" value="ECO:0007669"/>
    <property type="project" value="TreeGrafter"/>
</dbReference>
<evidence type="ECO:0000256" key="2">
    <source>
        <dbReference type="ARBA" id="ARBA00012916"/>
    </source>
</evidence>
<name>A0A1Y0YAD4_BACLI</name>
<dbReference type="GO" id="GO:0006487">
    <property type="term" value="P:protein N-linked glycosylation"/>
    <property type="evidence" value="ECO:0007669"/>
    <property type="project" value="TreeGrafter"/>
</dbReference>
<evidence type="ECO:0000259" key="10">
    <source>
        <dbReference type="PROSITE" id="PS51278"/>
    </source>
</evidence>
<protein>
    <recommendedName>
        <fullName evidence="3 9">Glutamine--fructose-6-phosphate aminotransferase [isomerizing]</fullName>
        <ecNumber evidence="2 9">2.6.1.16</ecNumber>
    </recommendedName>
    <alternativeName>
        <fullName evidence="9">D-fructose-6-phosphate amidotransferase</fullName>
    </alternativeName>
    <alternativeName>
        <fullName evidence="9">GFAT</fullName>
    </alternativeName>
    <alternativeName>
        <fullName evidence="9">Glucosamine-6-phosphate synthase</fullName>
    </alternativeName>
    <alternativeName>
        <fullName evidence="9">Hexosephosphate aminotransferase</fullName>
    </alternativeName>
    <alternativeName>
        <fullName evidence="9">L-glutamine--D-fructose-6-phosphate amidotransferase</fullName>
    </alternativeName>
</protein>
<dbReference type="RefSeq" id="WP_003178449.1">
    <property type="nucleotide sequence ID" value="NZ_BEXU01000034.1"/>
</dbReference>
<dbReference type="InterPro" id="IPR005855">
    <property type="entry name" value="GFAT"/>
</dbReference>
<dbReference type="PANTHER" id="PTHR10937">
    <property type="entry name" value="GLUCOSAMINE--FRUCTOSE-6-PHOSPHATE AMINOTRANSFERASE, ISOMERIZING"/>
    <property type="match status" value="1"/>
</dbReference>
<dbReference type="InterPro" id="IPR001347">
    <property type="entry name" value="SIS_dom"/>
</dbReference>
<dbReference type="CDD" id="cd05009">
    <property type="entry name" value="SIS_GlmS_GlmD_2"/>
    <property type="match status" value="1"/>
</dbReference>
<dbReference type="EC" id="2.6.1.16" evidence="2 9"/>
<feature type="domain" description="SIS" evidence="11">
    <location>
        <begin position="452"/>
        <end position="590"/>
    </location>
</feature>
<dbReference type="GO" id="GO:0005975">
    <property type="term" value="P:carbohydrate metabolic process"/>
    <property type="evidence" value="ECO:0007669"/>
    <property type="project" value="UniProtKB-UniRule"/>
</dbReference>
<evidence type="ECO:0000313" key="12">
    <source>
        <dbReference type="EMBL" id="QPR73147.1"/>
    </source>
</evidence>
<dbReference type="InterPro" id="IPR035466">
    <property type="entry name" value="GlmS/AgaS_SIS"/>
</dbReference>
<feature type="active site" description="Nucleophile; for GATase activity" evidence="9">
    <location>
        <position position="2"/>
    </location>
</feature>
<dbReference type="Proteomes" id="UP000435910">
    <property type="component" value="Unassembled WGS sequence"/>
</dbReference>
<dbReference type="CDD" id="cd05008">
    <property type="entry name" value="SIS_GlmS_GlmD_1"/>
    <property type="match status" value="1"/>
</dbReference>
<comment type="subcellular location">
    <subcellularLocation>
        <location evidence="9">Cytoplasm</location>
    </subcellularLocation>
</comment>
<evidence type="ECO:0000256" key="3">
    <source>
        <dbReference type="ARBA" id="ARBA00016090"/>
    </source>
</evidence>
<dbReference type="AlphaFoldDB" id="A0A1Y0YAD4"/>
<evidence type="ECO:0000313" key="13">
    <source>
        <dbReference type="EMBL" id="TWL30595.1"/>
    </source>
</evidence>
<dbReference type="GO" id="GO:0006047">
    <property type="term" value="P:UDP-N-acetylglucosamine metabolic process"/>
    <property type="evidence" value="ECO:0007669"/>
    <property type="project" value="TreeGrafter"/>
</dbReference>
<comment type="subunit">
    <text evidence="9">Homodimer.</text>
</comment>
<feature type="domain" description="SIS" evidence="11">
    <location>
        <begin position="283"/>
        <end position="422"/>
    </location>
</feature>
<dbReference type="InterPro" id="IPR029055">
    <property type="entry name" value="Ntn_hydrolases_N"/>
</dbReference>
<dbReference type="SUPFAM" id="SSF56235">
    <property type="entry name" value="N-terminal nucleophile aminohydrolases (Ntn hydrolases)"/>
    <property type="match status" value="1"/>
</dbReference>
<feature type="domain" description="Glutamine amidotransferase type-2" evidence="10">
    <location>
        <begin position="2"/>
        <end position="217"/>
    </location>
</feature>
<dbReference type="NCBIfam" id="NF001484">
    <property type="entry name" value="PRK00331.1"/>
    <property type="match status" value="1"/>
</dbReference>
<dbReference type="PANTHER" id="PTHR10937:SF0">
    <property type="entry name" value="GLUTAMINE--FRUCTOSE-6-PHOSPHATE TRANSAMINASE (ISOMERIZING)"/>
    <property type="match status" value="1"/>
</dbReference>
<evidence type="ECO:0000313" key="15">
    <source>
        <dbReference type="Proteomes" id="UP000595038"/>
    </source>
</evidence>
<evidence type="ECO:0000256" key="1">
    <source>
        <dbReference type="ARBA" id="ARBA00001031"/>
    </source>
</evidence>
<dbReference type="Pfam" id="PF13522">
    <property type="entry name" value="GATase_6"/>
    <property type="match status" value="1"/>
</dbReference>
<evidence type="ECO:0000256" key="8">
    <source>
        <dbReference type="ARBA" id="ARBA00022962"/>
    </source>
</evidence>
<keyword evidence="5 9" id="KW-0032">Aminotransferase</keyword>
<feature type="active site" description="For Fru-6P isomerization activity" evidence="9">
    <location>
        <position position="595"/>
    </location>
</feature>
<dbReference type="InterPro" id="IPR046348">
    <property type="entry name" value="SIS_dom_sf"/>
</dbReference>
<gene>
    <name evidence="9 12" type="primary">glmS</name>
    <name evidence="13" type="ORF">CHCC16736_1629</name>
    <name evidence="12" type="ORF">I6G80_02140</name>
</gene>
<evidence type="ECO:0000259" key="11">
    <source>
        <dbReference type="PROSITE" id="PS51464"/>
    </source>
</evidence>
<dbReference type="OMA" id="ASEYRYA"/>
<dbReference type="FunFam" id="3.40.50.10490:FF:000022">
    <property type="entry name" value="Glutamine--fructose-6-phosphate aminotransferase [isomerizing]"/>
    <property type="match status" value="1"/>
</dbReference>
<dbReference type="EMBL" id="NILC01000014">
    <property type="protein sequence ID" value="TWL30595.1"/>
    <property type="molecule type" value="Genomic_DNA"/>
</dbReference>
<comment type="function">
    <text evidence="9">Catalyzes the first step in hexosamine metabolism, converting fructose-6P into glucosamine-6P using glutamine as a nitrogen source.</text>
</comment>
<dbReference type="InterPro" id="IPR047084">
    <property type="entry name" value="GFAT_N"/>
</dbReference>
<evidence type="ECO:0000256" key="4">
    <source>
        <dbReference type="ARBA" id="ARBA00022490"/>
    </source>
</evidence>
<organism evidence="13 14">
    <name type="scientific">Bacillus licheniformis</name>
    <dbReference type="NCBI Taxonomy" id="1402"/>
    <lineage>
        <taxon>Bacteria</taxon>
        <taxon>Bacillati</taxon>
        <taxon>Bacillota</taxon>
        <taxon>Bacilli</taxon>
        <taxon>Bacillales</taxon>
        <taxon>Bacillaceae</taxon>
        <taxon>Bacillus</taxon>
    </lineage>
</organism>
<evidence type="ECO:0000313" key="14">
    <source>
        <dbReference type="Proteomes" id="UP000435910"/>
    </source>
</evidence>
<evidence type="ECO:0000256" key="9">
    <source>
        <dbReference type="HAMAP-Rule" id="MF_00164"/>
    </source>
</evidence>
<proteinExistence type="inferred from homology"/>
<dbReference type="EMBL" id="CP065647">
    <property type="protein sequence ID" value="QPR73147.1"/>
    <property type="molecule type" value="Genomic_DNA"/>
</dbReference>
<dbReference type="CDD" id="cd00714">
    <property type="entry name" value="GFAT"/>
    <property type="match status" value="1"/>
</dbReference>
<keyword evidence="4 9" id="KW-0963">Cytoplasm</keyword>
<keyword evidence="6 9" id="KW-0808">Transferase</keyword>
<dbReference type="InterPro" id="IPR017932">
    <property type="entry name" value="GATase_2_dom"/>
</dbReference>
<dbReference type="GO" id="GO:0097367">
    <property type="term" value="F:carbohydrate derivative binding"/>
    <property type="evidence" value="ECO:0007669"/>
    <property type="project" value="InterPro"/>
</dbReference>
<keyword evidence="8" id="KW-0315">Glutamine amidotransferase</keyword>
<dbReference type="SUPFAM" id="SSF53697">
    <property type="entry name" value="SIS domain"/>
    <property type="match status" value="1"/>
</dbReference>
<keyword evidence="7" id="KW-0677">Repeat</keyword>
<dbReference type="SMR" id="A0A1Y0YAD4"/>
<comment type="catalytic activity">
    <reaction evidence="1 9">
        <text>D-fructose 6-phosphate + L-glutamine = D-glucosamine 6-phosphate + L-glutamate</text>
        <dbReference type="Rhea" id="RHEA:13237"/>
        <dbReference type="ChEBI" id="CHEBI:29985"/>
        <dbReference type="ChEBI" id="CHEBI:58359"/>
        <dbReference type="ChEBI" id="CHEBI:58725"/>
        <dbReference type="ChEBI" id="CHEBI:61527"/>
        <dbReference type="EC" id="2.6.1.16"/>
    </reaction>
</comment>
<dbReference type="PROSITE" id="PS51278">
    <property type="entry name" value="GATASE_TYPE_2"/>
    <property type="match status" value="1"/>
</dbReference>
<dbReference type="Proteomes" id="UP000595038">
    <property type="component" value="Chromosome"/>
</dbReference>
<evidence type="ECO:0000256" key="5">
    <source>
        <dbReference type="ARBA" id="ARBA00022576"/>
    </source>
</evidence>
<reference evidence="12 15" key="2">
    <citation type="submission" date="2020-12" db="EMBL/GenBank/DDBJ databases">
        <title>FDA dAtabase for Regulatory Grade micrObial Sequences (FDA-ARGOS): Supporting development and validation of Infectious Disease Dx tests.</title>
        <authorList>
            <person name="Nelson B."/>
            <person name="Plummer A."/>
            <person name="Tallon L."/>
            <person name="Sadzewicz L."/>
            <person name="Zhao X."/>
            <person name="Boylan J."/>
            <person name="Ott S."/>
            <person name="Bowen H."/>
            <person name="Vavikolanu K."/>
            <person name="Mehta A."/>
            <person name="Aluvathingal J."/>
            <person name="Nadendla S."/>
            <person name="Myers T."/>
            <person name="Yan Y."/>
            <person name="Sichtig H."/>
        </authorList>
    </citation>
    <scope>NUCLEOTIDE SEQUENCE [LARGE SCALE GENOMIC DNA]</scope>
    <source>
        <strain evidence="12 15">FDAARGOS_923</strain>
    </source>
</reference>
<evidence type="ECO:0000256" key="7">
    <source>
        <dbReference type="ARBA" id="ARBA00022737"/>
    </source>
</evidence>
<dbReference type="GO" id="GO:0005829">
    <property type="term" value="C:cytosol"/>
    <property type="evidence" value="ECO:0007669"/>
    <property type="project" value="TreeGrafter"/>
</dbReference>
<dbReference type="HAMAP" id="MF_00164">
    <property type="entry name" value="GlmS"/>
    <property type="match status" value="1"/>
</dbReference>
<dbReference type="Pfam" id="PF01380">
    <property type="entry name" value="SIS"/>
    <property type="match status" value="2"/>
</dbReference>
<evidence type="ECO:0000256" key="6">
    <source>
        <dbReference type="ARBA" id="ARBA00022679"/>
    </source>
</evidence>
<dbReference type="GO" id="GO:0004360">
    <property type="term" value="F:glutamine-fructose-6-phosphate transaminase (isomerizing) activity"/>
    <property type="evidence" value="ECO:0007669"/>
    <property type="project" value="UniProtKB-UniRule"/>
</dbReference>
<feature type="initiator methionine" description="Removed" evidence="9">
    <location>
        <position position="1"/>
    </location>
</feature>
<dbReference type="NCBIfam" id="TIGR01135">
    <property type="entry name" value="glmS"/>
    <property type="match status" value="1"/>
</dbReference>
<reference evidence="13 14" key="1">
    <citation type="submission" date="2019-06" db="EMBL/GenBank/DDBJ databases">
        <title>Genome sequence analysis of &gt;100 Bacillus licheniformis strains suggests intrinsic resistance to this species.</title>
        <authorList>
            <person name="Wels M."/>
            <person name="Siezen R.J."/>
            <person name="Johansen E."/>
            <person name="Stuer-Lauridsen B."/>
            <person name="Bjerre K."/>
            <person name="Nielsen B.K.K."/>
        </authorList>
    </citation>
    <scope>NUCLEOTIDE SEQUENCE [LARGE SCALE GENOMIC DNA]</scope>
    <source>
        <strain evidence="13 14">BAC-16736</strain>
    </source>
</reference>
<sequence length="600" mass="65652">MCGIVGYIGQLDAKEILLKGLEKLEYRGYDSAGIAVANEDGVHVFKEKGRIADLRAAVDANVKSQAGIGHTRWATHGEPSRLNAHPHQSASGRFTLVHNGVIENYVQLTREYLHDVTLKSDTDTEVVVQVIEQFVNNGLDTEEAFRQTLMLLKGSYAIALFDHENKETIYVAKNKSPLLVGLGDNFNVVASDAMAMLQVTNEYVELMDKEMVIVTDKKVVIKNLDGELMSRASYIAELDASDIEKGTYPHYMLKEIDEQPLVMRKIIQTYQDENGKLSIPGDISNAVAEADRVYIIACGTSYHAGLVGKQFIETWAKVPAEVHVASEFSYNMPLLSEKPLFIFISQSGETADSRAVLVQVKKLGHKALTLTNVPGSTLSREADYTLLLNAGPEIAVASTKAYTAQIAVLAILAAVTAESRGKELGFDLVKELGIIGNAMEALCDQKDEMEMIAREYLTVTRNAFFIGRGLDYFVCLEGSLKLKEISYIQAEGFAGGELKHGTIALIEDGTPVIALATQEHVNLSIRGNVKEVTARGANPCVISLKGLEEADDRFVLPEVHPELAPLVSVIPLQLIAYYAALHRGCDVDKPRNLAKSVTVE</sequence>
<dbReference type="Gene3D" id="3.60.20.10">
    <property type="entry name" value="Glutamine Phosphoribosylpyrophosphate, subunit 1, domain 1"/>
    <property type="match status" value="1"/>
</dbReference>
<accession>A0A1Y0YAD4</accession>
<dbReference type="PROSITE" id="PS51464">
    <property type="entry name" value="SIS"/>
    <property type="match status" value="2"/>
</dbReference>